<feature type="transmembrane region" description="Helical" evidence="1">
    <location>
        <begin position="108"/>
        <end position="129"/>
    </location>
</feature>
<dbReference type="RefSeq" id="WP_189409427.1">
    <property type="nucleotide sequence ID" value="NZ_BMYJ01000001.1"/>
</dbReference>
<dbReference type="AlphaFoldDB" id="A0A918WH48"/>
<comment type="caution">
    <text evidence="2">The sequence shown here is derived from an EMBL/GenBank/DDBJ whole genome shotgun (WGS) entry which is preliminary data.</text>
</comment>
<feature type="transmembrane region" description="Helical" evidence="1">
    <location>
        <begin position="135"/>
        <end position="155"/>
    </location>
</feature>
<evidence type="ECO:0008006" key="4">
    <source>
        <dbReference type="Google" id="ProtNLM"/>
    </source>
</evidence>
<evidence type="ECO:0000313" key="3">
    <source>
        <dbReference type="Proteomes" id="UP000638981"/>
    </source>
</evidence>
<gene>
    <name evidence="2" type="ORF">GCM10007315_00900</name>
</gene>
<evidence type="ECO:0000256" key="1">
    <source>
        <dbReference type="SAM" id="Phobius"/>
    </source>
</evidence>
<keyword evidence="1" id="KW-0812">Transmembrane</keyword>
<reference evidence="2" key="1">
    <citation type="journal article" date="2014" name="Int. J. Syst. Evol. Microbiol.">
        <title>Complete genome sequence of Corynebacterium casei LMG S-19264T (=DSM 44701T), isolated from a smear-ripened cheese.</title>
        <authorList>
            <consortium name="US DOE Joint Genome Institute (JGI-PGF)"/>
            <person name="Walter F."/>
            <person name="Albersmeier A."/>
            <person name="Kalinowski J."/>
            <person name="Ruckert C."/>
        </authorList>
    </citation>
    <scope>NUCLEOTIDE SEQUENCE</scope>
    <source>
        <strain evidence="2">KCTC 23310</strain>
    </source>
</reference>
<keyword evidence="3" id="KW-1185">Reference proteome</keyword>
<keyword evidence="1" id="KW-0472">Membrane</keyword>
<reference evidence="2" key="2">
    <citation type="submission" date="2020-09" db="EMBL/GenBank/DDBJ databases">
        <authorList>
            <person name="Sun Q."/>
            <person name="Kim S."/>
        </authorList>
    </citation>
    <scope>NUCLEOTIDE SEQUENCE</scope>
    <source>
        <strain evidence="2">KCTC 23310</strain>
    </source>
</reference>
<keyword evidence="1" id="KW-1133">Transmembrane helix</keyword>
<dbReference type="EMBL" id="BMYJ01000001">
    <property type="protein sequence ID" value="GHC43660.1"/>
    <property type="molecule type" value="Genomic_DNA"/>
</dbReference>
<sequence length="161" mass="17171">MSIVDDILASYRRPRQVIARKLADGPREDRALATVMGACAMAFVAQWPSLSRAAALDPSVPLQARMGAALLASVFLLPLILYALSLISHGVARSVGGRGSAFASRMALFWAMLAIAPLMLLHGLTRGFLGDGLQAGVLGVLVLAVFLWMWLSMLMQAHRGA</sequence>
<dbReference type="Proteomes" id="UP000638981">
    <property type="component" value="Unassembled WGS sequence"/>
</dbReference>
<proteinExistence type="predicted"/>
<organism evidence="2 3">
    <name type="scientific">Neogemmobacter tilapiae</name>
    <dbReference type="NCBI Taxonomy" id="875041"/>
    <lineage>
        <taxon>Bacteria</taxon>
        <taxon>Pseudomonadati</taxon>
        <taxon>Pseudomonadota</taxon>
        <taxon>Alphaproteobacteria</taxon>
        <taxon>Rhodobacterales</taxon>
        <taxon>Paracoccaceae</taxon>
        <taxon>Neogemmobacter</taxon>
    </lineage>
</organism>
<evidence type="ECO:0000313" key="2">
    <source>
        <dbReference type="EMBL" id="GHC43660.1"/>
    </source>
</evidence>
<feature type="transmembrane region" description="Helical" evidence="1">
    <location>
        <begin position="68"/>
        <end position="87"/>
    </location>
</feature>
<accession>A0A918WH48</accession>
<name>A0A918WH48_9RHOB</name>
<protein>
    <recommendedName>
        <fullName evidence="4">YIP1 family protein</fullName>
    </recommendedName>
</protein>